<dbReference type="PANTHER" id="PTHR21686">
    <property type="entry name" value="DEOXYNUCLEOTIDYLTRANSFERASE TERMINAL-INTERACTING PROTEIN 2"/>
    <property type="match status" value="1"/>
</dbReference>
<dbReference type="Proteomes" id="UP000694865">
    <property type="component" value="Unplaced"/>
</dbReference>
<gene>
    <name evidence="6" type="primary">LOC100372416</name>
</gene>
<dbReference type="InterPro" id="IPR014810">
    <property type="entry name" value="Fcf2_C"/>
</dbReference>
<feature type="compositionally biased region" description="Low complexity" evidence="3">
    <location>
        <begin position="78"/>
        <end position="88"/>
    </location>
</feature>
<feature type="compositionally biased region" description="Acidic residues" evidence="3">
    <location>
        <begin position="46"/>
        <end position="56"/>
    </location>
</feature>
<evidence type="ECO:0000259" key="4">
    <source>
        <dbReference type="Pfam" id="PF08698"/>
    </source>
</evidence>
<dbReference type="InterPro" id="IPR039883">
    <property type="entry name" value="Fcf2/DNTTIP2"/>
</dbReference>
<feature type="compositionally biased region" description="Polar residues" evidence="3">
    <location>
        <begin position="12"/>
        <end position="23"/>
    </location>
</feature>
<evidence type="ECO:0000256" key="3">
    <source>
        <dbReference type="SAM" id="MobiDB-lite"/>
    </source>
</evidence>
<evidence type="ECO:0000313" key="5">
    <source>
        <dbReference type="Proteomes" id="UP000694865"/>
    </source>
</evidence>
<organism evidence="5 6">
    <name type="scientific">Saccoglossus kowalevskii</name>
    <name type="common">Acorn worm</name>
    <dbReference type="NCBI Taxonomy" id="10224"/>
    <lineage>
        <taxon>Eukaryota</taxon>
        <taxon>Metazoa</taxon>
        <taxon>Hemichordata</taxon>
        <taxon>Enteropneusta</taxon>
        <taxon>Harrimaniidae</taxon>
        <taxon>Saccoglossus</taxon>
    </lineage>
</organism>
<accession>A0ABM0M1X0</accession>
<dbReference type="GeneID" id="100372416"/>
<keyword evidence="5" id="KW-1185">Reference proteome</keyword>
<evidence type="ECO:0000313" key="6">
    <source>
        <dbReference type="RefSeq" id="XP_006814011.1"/>
    </source>
</evidence>
<feature type="region of interest" description="Disordered" evidence="3">
    <location>
        <begin position="1"/>
        <end position="100"/>
    </location>
</feature>
<feature type="domain" description="Fcf2 pre-rRNA processing C-terminal" evidence="4">
    <location>
        <begin position="226"/>
        <end position="313"/>
    </location>
</feature>
<dbReference type="RefSeq" id="XP_006814011.1">
    <property type="nucleotide sequence ID" value="XM_006813948.1"/>
</dbReference>
<proteinExistence type="predicted"/>
<evidence type="ECO:0000256" key="2">
    <source>
        <dbReference type="ARBA" id="ARBA00023242"/>
    </source>
</evidence>
<evidence type="ECO:0000256" key="1">
    <source>
        <dbReference type="ARBA" id="ARBA00004604"/>
    </source>
</evidence>
<protein>
    <submittedName>
        <fullName evidence="6">Deoxynucleotidyltransferase terminal-interacting protein 2-like</fullName>
    </submittedName>
</protein>
<name>A0ABM0M1X0_SACKO</name>
<feature type="region of interest" description="Disordered" evidence="3">
    <location>
        <begin position="206"/>
        <end position="238"/>
    </location>
</feature>
<comment type="subcellular location">
    <subcellularLocation>
        <location evidence="1">Nucleus</location>
        <location evidence="1">Nucleolus</location>
    </subcellularLocation>
</comment>
<reference evidence="6" key="1">
    <citation type="submission" date="2025-08" db="UniProtKB">
        <authorList>
            <consortium name="RefSeq"/>
        </authorList>
    </citation>
    <scope>IDENTIFICATION</scope>
    <source>
        <tissue evidence="6">Testes</tissue>
    </source>
</reference>
<dbReference type="PANTHER" id="PTHR21686:SF12">
    <property type="entry name" value="DEOXYNUCLEOTIDYLTRANSFERASE TERMINAL-INTERACTING PROTEIN 2"/>
    <property type="match status" value="1"/>
</dbReference>
<feature type="compositionally biased region" description="Basic and acidic residues" evidence="3">
    <location>
        <begin position="65"/>
        <end position="77"/>
    </location>
</feature>
<keyword evidence="2" id="KW-0539">Nucleus</keyword>
<dbReference type="Pfam" id="PF08698">
    <property type="entry name" value="Fcf2"/>
    <property type="match status" value="1"/>
</dbReference>
<sequence>MASPMKTRGSRKASQNSDSSNGLLTEMVSQDVTDSESDSESSNSYDESDSDLDELVELAASHILKAKDTKKQPDRNDSGSNERNNSESSDSDDEENASLLPFIVDCKPSIGETSGPHSEADVVVEIKKPLPEDTSVNLLKKINQMNQPKVSSSLDSGMDTSNIYINLDESKPRNSKKAIENILLKSKKDQLLKKSVVTSGFEKKDSIPPYKESMRQIKKQRKKERESHTGSNWYNMKAPEMTEELKNDLKVIKMRGALDPKRFYKGSDVRGLPKFVQVGTVIEHSADFYHSRIPKKDRKKTIVDELLADAEFRR</sequence>